<evidence type="ECO:0000313" key="3">
    <source>
        <dbReference type="EMBL" id="CAF4100914.1"/>
    </source>
</evidence>
<keyword evidence="2" id="KW-1133">Transmembrane helix</keyword>
<keyword evidence="2" id="KW-0472">Membrane</keyword>
<dbReference type="EMBL" id="CAJOBB010004729">
    <property type="protein sequence ID" value="CAF4100914.1"/>
    <property type="molecule type" value="Genomic_DNA"/>
</dbReference>
<sequence>MEMKAISSQSSDWSVEHTDTSQYQHSPTTNTNISKSYIHENQNNSENYKQHRFTLNYKACECCSTVSPIIKGLVLGILTGGLVLAVITTVWLTSVKTSNSSETSFTTSTTVNTTRSSLNTGTSGNTSTNSSTSIGSGATTTIRSGVSTSISSSTSATVRARSSASTSASTAIASTTSTISITTSTTTTTTTQNPIIASLSGTNLSSNAWAPYAYSYLASTSANMTITFTFQGTNKNNWYFDDASVKDPTSVEMLTNGDFETMPSLTGWSIGPSGACTSASGLTTSVVHSPSQSFYVKCSSSIRIAQSFAAISGETYNVTFWLYMEHSGGNSGTTNPTYIYIYTCITYGNYGYGIYSQDVELYRNPYTGRLNVEREVDFIPIGNNYYQPITGIPAAIHQHYIN</sequence>
<proteinExistence type="predicted"/>
<name>A0A819UUE7_9BILA</name>
<gene>
    <name evidence="3" type="ORF">KXQ929_LOCUS34523</name>
</gene>
<evidence type="ECO:0000313" key="4">
    <source>
        <dbReference type="Proteomes" id="UP000663868"/>
    </source>
</evidence>
<feature type="compositionally biased region" description="Polar residues" evidence="1">
    <location>
        <begin position="1"/>
        <end position="13"/>
    </location>
</feature>
<feature type="compositionally biased region" description="Polar residues" evidence="1">
    <location>
        <begin position="20"/>
        <end position="30"/>
    </location>
</feature>
<evidence type="ECO:0000256" key="2">
    <source>
        <dbReference type="SAM" id="Phobius"/>
    </source>
</evidence>
<feature type="transmembrane region" description="Helical" evidence="2">
    <location>
        <begin position="73"/>
        <end position="92"/>
    </location>
</feature>
<accession>A0A819UUE7</accession>
<organism evidence="3 4">
    <name type="scientific">Adineta steineri</name>
    <dbReference type="NCBI Taxonomy" id="433720"/>
    <lineage>
        <taxon>Eukaryota</taxon>
        <taxon>Metazoa</taxon>
        <taxon>Spiralia</taxon>
        <taxon>Gnathifera</taxon>
        <taxon>Rotifera</taxon>
        <taxon>Eurotatoria</taxon>
        <taxon>Bdelloidea</taxon>
        <taxon>Adinetida</taxon>
        <taxon>Adinetidae</taxon>
        <taxon>Adineta</taxon>
    </lineage>
</organism>
<feature type="region of interest" description="Disordered" evidence="1">
    <location>
        <begin position="1"/>
        <end position="30"/>
    </location>
</feature>
<reference evidence="3" key="1">
    <citation type="submission" date="2021-02" db="EMBL/GenBank/DDBJ databases">
        <authorList>
            <person name="Nowell W R."/>
        </authorList>
    </citation>
    <scope>NUCLEOTIDE SEQUENCE</scope>
</reference>
<evidence type="ECO:0000256" key="1">
    <source>
        <dbReference type="SAM" id="MobiDB-lite"/>
    </source>
</evidence>
<keyword evidence="2" id="KW-0812">Transmembrane</keyword>
<dbReference type="Proteomes" id="UP000663868">
    <property type="component" value="Unassembled WGS sequence"/>
</dbReference>
<feature type="region of interest" description="Disordered" evidence="1">
    <location>
        <begin position="100"/>
        <end position="139"/>
    </location>
</feature>
<dbReference type="Gene3D" id="2.60.120.260">
    <property type="entry name" value="Galactose-binding domain-like"/>
    <property type="match status" value="1"/>
</dbReference>
<protein>
    <submittedName>
        <fullName evidence="3">Uncharacterized protein</fullName>
    </submittedName>
</protein>
<dbReference type="AlphaFoldDB" id="A0A819UUE7"/>
<comment type="caution">
    <text evidence="3">The sequence shown here is derived from an EMBL/GenBank/DDBJ whole genome shotgun (WGS) entry which is preliminary data.</text>
</comment>